<feature type="compositionally biased region" description="Basic and acidic residues" evidence="1">
    <location>
        <begin position="451"/>
        <end position="462"/>
    </location>
</feature>
<dbReference type="Ensembl" id="ENSSHAT00000050293.1">
    <property type="protein sequence ID" value="ENSSHAP00000024993.1"/>
    <property type="gene ID" value="ENSSHAG00000027756.1"/>
</dbReference>
<feature type="compositionally biased region" description="Polar residues" evidence="1">
    <location>
        <begin position="516"/>
        <end position="532"/>
    </location>
</feature>
<protein>
    <submittedName>
        <fullName evidence="3">Proline rich basic protein 1</fullName>
    </submittedName>
</protein>
<feature type="region of interest" description="Disordered" evidence="1">
    <location>
        <begin position="993"/>
        <end position="1016"/>
    </location>
</feature>
<feature type="compositionally biased region" description="Basic and acidic residues" evidence="1">
    <location>
        <begin position="335"/>
        <end position="344"/>
    </location>
</feature>
<dbReference type="OrthoDB" id="9933339at2759"/>
<dbReference type="InterPro" id="IPR027838">
    <property type="entry name" value="DUF4585"/>
</dbReference>
<feature type="compositionally biased region" description="Polar residues" evidence="1">
    <location>
        <begin position="152"/>
        <end position="166"/>
    </location>
</feature>
<feature type="compositionally biased region" description="Low complexity" evidence="1">
    <location>
        <begin position="856"/>
        <end position="869"/>
    </location>
</feature>
<feature type="domain" description="DUF4585" evidence="2">
    <location>
        <begin position="873"/>
        <end position="934"/>
    </location>
</feature>
<dbReference type="GO" id="GO:0005654">
    <property type="term" value="C:nucleoplasm"/>
    <property type="evidence" value="ECO:0007669"/>
    <property type="project" value="TreeGrafter"/>
</dbReference>
<proteinExistence type="predicted"/>
<feature type="compositionally biased region" description="Polar residues" evidence="1">
    <location>
        <begin position="21"/>
        <end position="30"/>
    </location>
</feature>
<feature type="compositionally biased region" description="Low complexity" evidence="1">
    <location>
        <begin position="176"/>
        <end position="193"/>
    </location>
</feature>
<feature type="compositionally biased region" description="Basic and acidic residues" evidence="1">
    <location>
        <begin position="366"/>
        <end position="375"/>
    </location>
</feature>
<reference evidence="3" key="3">
    <citation type="submission" date="2025-09" db="UniProtKB">
        <authorList>
            <consortium name="Ensembl"/>
        </authorList>
    </citation>
    <scope>IDENTIFICATION</scope>
</reference>
<accession>A0A7N4NKZ8</accession>
<feature type="compositionally biased region" description="Polar residues" evidence="1">
    <location>
        <begin position="820"/>
        <end position="843"/>
    </location>
</feature>
<feature type="compositionally biased region" description="Basic and acidic residues" evidence="1">
    <location>
        <begin position="420"/>
        <end position="430"/>
    </location>
</feature>
<feature type="region of interest" description="Disordered" evidence="1">
    <location>
        <begin position="311"/>
        <end position="881"/>
    </location>
</feature>
<dbReference type="GeneID" id="105750694"/>
<dbReference type="PANTHER" id="PTHR33775">
    <property type="entry name" value="CARDIAC-ENRICHED FHL2-INTERACTING PROTEIN-RELATED"/>
    <property type="match status" value="1"/>
</dbReference>
<feature type="compositionally biased region" description="Polar residues" evidence="1">
    <location>
        <begin position="484"/>
        <end position="500"/>
    </location>
</feature>
<feature type="compositionally biased region" description="Polar residues" evidence="1">
    <location>
        <begin position="324"/>
        <end position="334"/>
    </location>
</feature>
<sequence length="1016" mass="107540">MLSILVPPAAGGFPSVLALRQDSSGSSGSYHTAPGSPEPQGPRPVLDGADDDGGNGIPGRGQPAKFAGQNSRVPGRGAGPAGSGGSQLRLSISAQNSRQEPGSGFPKRPGQRPSPFQLRTLPSGEMEVIFTTGPLGETPVRSPSDSDEADSEVQQLTALSLQNFSRPQGPYLDVHSPSAQASSSPSPALSDSSNQADPWATYLDLRQEAESSASRLPELPATSGRTQFECVEVALEDRASLSKQRTVPKRQIELRLKPSPPELDSAGANGVPRRKLFLRTGSLDESLTRLQAASNLVQTALARKLQIEQTLCPEQPSPGGGAQPIQTRAGSQLRSEGDIQKPEDWPLAWPEVQESEAPTRPTVRSSRRDSKELKARGTSQAGLPPREPTKEAPLPPAKPAGLRAPDGVVSVRTPRPWPSLRERAIRRDKPAPGTEPLGPVSSSIFLLSGDKSQEASESRPRSEWSQPPKSLAQRGTPEDRAAQETPSLSPQETWDPTVQASLIPPMQEAPNEALQEATSTQGSQDLTVQEPQISPPLENPVPDTWEPRDAPAPPGRSRVTIPRPRDVRKLVKNTYSLSFPAVPTSRLGLPEPPCASGGPSQDSETPPGAPEPPTTVHYTSTFQKDFLPVVTHPYEVPEPPVTEGVEVSDSAAHSSRGALPSHQPPQPQTRPKGYQEGDPTPRKKAENNTAKPFARSEIRLPGALSLSRKPGLKTQPETDTEIRRVSPGYSPQVQRLLPEGEVQANSPGISLGPAPIPKEPRERPEVPAQWSGAGQTSNSLTEPPHPNVRGSLCLGSPHSDQANPLALQARSPEPRAKPQPGSTGTHPSGNQITSKPASLSQPRAASAPPMAQGLDSPSRGQGRGLRSSGATPSGKVLVDPESGRYYYVEAPKSPKLKLLFDPESGQYLEVLVPPSPAGPPLRFYPSLAVGHSLYPSPYGSYPGLSLPPSPGPLPLGPPDLLAPGTKLPWVPESATVDGLYYLPTGSSPSPLPGLPLLLYSGPPNSGPPTTTKGSPF</sequence>
<evidence type="ECO:0000256" key="1">
    <source>
        <dbReference type="SAM" id="MobiDB-lite"/>
    </source>
</evidence>
<dbReference type="InterPro" id="IPR052303">
    <property type="entry name" value="CEFIP"/>
</dbReference>
<dbReference type="RefSeq" id="XP_012406238.2">
    <property type="nucleotide sequence ID" value="XM_012550784.3"/>
</dbReference>
<feature type="compositionally biased region" description="Polar residues" evidence="1">
    <location>
        <begin position="86"/>
        <end position="100"/>
    </location>
</feature>
<dbReference type="KEGG" id="shr:105750694"/>
<evidence type="ECO:0000313" key="4">
    <source>
        <dbReference type="Proteomes" id="UP000007648"/>
    </source>
</evidence>
<name>A0A7N4NKZ8_SARHA</name>
<feature type="compositionally biased region" description="Basic and acidic residues" evidence="1">
    <location>
        <begin position="673"/>
        <end position="686"/>
    </location>
</feature>
<dbReference type="InParanoid" id="A0A7N4NKZ8"/>
<dbReference type="GeneTree" id="ENSGT00730000111496"/>
<dbReference type="AlphaFoldDB" id="A0A7N4NKZ8"/>
<reference evidence="3 4" key="1">
    <citation type="journal article" date="2011" name="Proc. Natl. Acad. Sci. U.S.A.">
        <title>Genetic diversity and population structure of the endangered marsupial Sarcophilus harrisii (Tasmanian devil).</title>
        <authorList>
            <person name="Miller W."/>
            <person name="Hayes V.M."/>
            <person name="Ratan A."/>
            <person name="Petersen D.C."/>
            <person name="Wittekindt N.E."/>
            <person name="Miller J."/>
            <person name="Walenz B."/>
            <person name="Knight J."/>
            <person name="Qi J."/>
            <person name="Zhao F."/>
            <person name="Wang Q."/>
            <person name="Bedoya-Reina O.C."/>
            <person name="Katiyar N."/>
            <person name="Tomsho L.P."/>
            <person name="Kasson L.M."/>
            <person name="Hardie R.A."/>
            <person name="Woodbridge P."/>
            <person name="Tindall E.A."/>
            <person name="Bertelsen M.F."/>
            <person name="Dixon D."/>
            <person name="Pyecroft S."/>
            <person name="Helgen K.M."/>
            <person name="Lesk A.M."/>
            <person name="Pringle T.H."/>
            <person name="Patterson N."/>
            <person name="Zhang Y."/>
            <person name="Kreiss A."/>
            <person name="Woods G.M."/>
            <person name="Jones M.E."/>
            <person name="Schuster S.C."/>
        </authorList>
    </citation>
    <scope>NUCLEOTIDE SEQUENCE [LARGE SCALE GENOMIC DNA]</scope>
</reference>
<reference evidence="3" key="2">
    <citation type="submission" date="2025-08" db="UniProtKB">
        <authorList>
            <consortium name="Ensembl"/>
        </authorList>
    </citation>
    <scope>IDENTIFICATION</scope>
</reference>
<evidence type="ECO:0000259" key="2">
    <source>
        <dbReference type="Pfam" id="PF15232"/>
    </source>
</evidence>
<dbReference type="Pfam" id="PF15232">
    <property type="entry name" value="DUF4585"/>
    <property type="match status" value="1"/>
</dbReference>
<feature type="compositionally biased region" description="Gly residues" evidence="1">
    <location>
        <begin position="76"/>
        <end position="85"/>
    </location>
</feature>
<feature type="compositionally biased region" description="Polar residues" evidence="1">
    <location>
        <begin position="772"/>
        <end position="781"/>
    </location>
</feature>
<feature type="region of interest" description="Disordered" evidence="1">
    <location>
        <begin position="11"/>
        <end position="223"/>
    </location>
</feature>
<evidence type="ECO:0000313" key="3">
    <source>
        <dbReference type="Ensembl" id="ENSSHAP00000024993.1"/>
    </source>
</evidence>
<dbReference type="FunCoup" id="A0A7N4NKZ8">
    <property type="interactions" value="132"/>
</dbReference>
<keyword evidence="4" id="KW-1185">Reference proteome</keyword>
<dbReference type="PANTHER" id="PTHR33775:SF1">
    <property type="entry name" value="PROLINE-RICH BASIC PROTEIN 1"/>
    <property type="match status" value="1"/>
</dbReference>
<feature type="region of interest" description="Disordered" evidence="1">
    <location>
        <begin position="240"/>
        <end position="269"/>
    </location>
</feature>
<dbReference type="Proteomes" id="UP000007648">
    <property type="component" value="Unassembled WGS sequence"/>
</dbReference>
<gene>
    <name evidence="3" type="primary">PROB1</name>
</gene>
<dbReference type="CTD" id="389333"/>
<organism evidence="3 4">
    <name type="scientific">Sarcophilus harrisii</name>
    <name type="common">Tasmanian devil</name>
    <name type="synonym">Sarcophilus laniarius</name>
    <dbReference type="NCBI Taxonomy" id="9305"/>
    <lineage>
        <taxon>Eukaryota</taxon>
        <taxon>Metazoa</taxon>
        <taxon>Chordata</taxon>
        <taxon>Craniata</taxon>
        <taxon>Vertebrata</taxon>
        <taxon>Euteleostomi</taxon>
        <taxon>Mammalia</taxon>
        <taxon>Metatheria</taxon>
        <taxon>Dasyuromorphia</taxon>
        <taxon>Dasyuridae</taxon>
        <taxon>Sarcophilus</taxon>
    </lineage>
</organism>